<feature type="transmembrane region" description="Helical" evidence="1">
    <location>
        <begin position="37"/>
        <end position="58"/>
    </location>
</feature>
<dbReference type="AlphaFoldDB" id="M2PB44"/>
<proteinExistence type="predicted"/>
<feature type="transmembrane region" description="Helical" evidence="1">
    <location>
        <begin position="145"/>
        <end position="170"/>
    </location>
</feature>
<keyword evidence="1" id="KW-0472">Membrane</keyword>
<feature type="transmembrane region" description="Helical" evidence="1">
    <location>
        <begin position="103"/>
        <end position="124"/>
    </location>
</feature>
<gene>
    <name evidence="2" type="ORF">CERSUDRAFT_126585</name>
</gene>
<protein>
    <recommendedName>
        <fullName evidence="4">Transmembrane protein</fullName>
    </recommendedName>
</protein>
<dbReference type="HOGENOM" id="CLU_044614_1_0_1"/>
<keyword evidence="3" id="KW-1185">Reference proteome</keyword>
<keyword evidence="1" id="KW-0812">Transmembrane</keyword>
<evidence type="ECO:0008006" key="4">
    <source>
        <dbReference type="Google" id="ProtNLM"/>
    </source>
</evidence>
<sequence length="261" mass="28390">MHLLRVNMGTVILGCGAGRTINWLLVAVSLAMGFNGVIVACMDLAIVHQVFVIWRLWVVFGRRWMVAVPFVLLWLGDMCATIVIIVGTVSVSSGYSSSRFTTFATAALVLTVVINITVTSLIVYRIWATARKTQAYVVGRQRSSFVMRIIVESGLLYTATAVVFLGVTAAKSNVEYIVSGSFAQVTGIAFNLIIIRVSSQLAMGDNEAPSICPRTFTLQTVRTSRVDGVCPQCNVGHVQIHISQNTETDDDEVKNGQVIDL</sequence>
<reference evidence="2 3" key="1">
    <citation type="journal article" date="2012" name="Proc. Natl. Acad. Sci. U.S.A.">
        <title>Comparative genomics of Ceriporiopsis subvermispora and Phanerochaete chrysosporium provide insight into selective ligninolysis.</title>
        <authorList>
            <person name="Fernandez-Fueyo E."/>
            <person name="Ruiz-Duenas F.J."/>
            <person name="Ferreira P."/>
            <person name="Floudas D."/>
            <person name="Hibbett D.S."/>
            <person name="Canessa P."/>
            <person name="Larrondo L.F."/>
            <person name="James T.Y."/>
            <person name="Seelenfreund D."/>
            <person name="Lobos S."/>
            <person name="Polanco R."/>
            <person name="Tello M."/>
            <person name="Honda Y."/>
            <person name="Watanabe T."/>
            <person name="Watanabe T."/>
            <person name="Ryu J.S."/>
            <person name="Kubicek C.P."/>
            <person name="Schmoll M."/>
            <person name="Gaskell J."/>
            <person name="Hammel K.E."/>
            <person name="St John F.J."/>
            <person name="Vanden Wymelenberg A."/>
            <person name="Sabat G."/>
            <person name="Splinter BonDurant S."/>
            <person name="Syed K."/>
            <person name="Yadav J.S."/>
            <person name="Doddapaneni H."/>
            <person name="Subramanian V."/>
            <person name="Lavin J.L."/>
            <person name="Oguiza J.A."/>
            <person name="Perez G."/>
            <person name="Pisabarro A.G."/>
            <person name="Ramirez L."/>
            <person name="Santoyo F."/>
            <person name="Master E."/>
            <person name="Coutinho P.M."/>
            <person name="Henrissat B."/>
            <person name="Lombard V."/>
            <person name="Magnuson J.K."/>
            <person name="Kuees U."/>
            <person name="Hori C."/>
            <person name="Igarashi K."/>
            <person name="Samejima M."/>
            <person name="Held B.W."/>
            <person name="Barry K.W."/>
            <person name="LaButti K.M."/>
            <person name="Lapidus A."/>
            <person name="Lindquist E.A."/>
            <person name="Lucas S.M."/>
            <person name="Riley R."/>
            <person name="Salamov A.A."/>
            <person name="Hoffmeister D."/>
            <person name="Schwenk D."/>
            <person name="Hadar Y."/>
            <person name="Yarden O."/>
            <person name="de Vries R.P."/>
            <person name="Wiebenga A."/>
            <person name="Stenlid J."/>
            <person name="Eastwood D."/>
            <person name="Grigoriev I.V."/>
            <person name="Berka R.M."/>
            <person name="Blanchette R.A."/>
            <person name="Kersten P."/>
            <person name="Martinez A.T."/>
            <person name="Vicuna R."/>
            <person name="Cullen D."/>
        </authorList>
    </citation>
    <scope>NUCLEOTIDE SEQUENCE [LARGE SCALE GENOMIC DNA]</scope>
    <source>
        <strain evidence="2 3">B</strain>
    </source>
</reference>
<dbReference type="OrthoDB" id="3064360at2759"/>
<feature type="transmembrane region" description="Helical" evidence="1">
    <location>
        <begin position="12"/>
        <end position="31"/>
    </location>
</feature>
<name>M2PB44_CERS8</name>
<evidence type="ECO:0000313" key="3">
    <source>
        <dbReference type="Proteomes" id="UP000016930"/>
    </source>
</evidence>
<feature type="transmembrane region" description="Helical" evidence="1">
    <location>
        <begin position="176"/>
        <end position="195"/>
    </location>
</feature>
<dbReference type="Proteomes" id="UP000016930">
    <property type="component" value="Unassembled WGS sequence"/>
</dbReference>
<dbReference type="EMBL" id="KB445809">
    <property type="protein sequence ID" value="EMD32779.1"/>
    <property type="molecule type" value="Genomic_DNA"/>
</dbReference>
<organism evidence="2 3">
    <name type="scientific">Ceriporiopsis subvermispora (strain B)</name>
    <name type="common">White-rot fungus</name>
    <name type="synonym">Gelatoporia subvermispora</name>
    <dbReference type="NCBI Taxonomy" id="914234"/>
    <lineage>
        <taxon>Eukaryota</taxon>
        <taxon>Fungi</taxon>
        <taxon>Dikarya</taxon>
        <taxon>Basidiomycota</taxon>
        <taxon>Agaricomycotina</taxon>
        <taxon>Agaricomycetes</taxon>
        <taxon>Polyporales</taxon>
        <taxon>Gelatoporiaceae</taxon>
        <taxon>Gelatoporia</taxon>
    </lineage>
</organism>
<evidence type="ECO:0000256" key="1">
    <source>
        <dbReference type="SAM" id="Phobius"/>
    </source>
</evidence>
<evidence type="ECO:0000313" key="2">
    <source>
        <dbReference type="EMBL" id="EMD32779.1"/>
    </source>
</evidence>
<keyword evidence="1" id="KW-1133">Transmembrane helix</keyword>
<feature type="transmembrane region" description="Helical" evidence="1">
    <location>
        <begin position="70"/>
        <end position="91"/>
    </location>
</feature>
<accession>M2PB44</accession>